<organism evidence="1 2">
    <name type="scientific">Prevotella intermedia</name>
    <dbReference type="NCBI Taxonomy" id="28131"/>
    <lineage>
        <taxon>Bacteria</taxon>
        <taxon>Pseudomonadati</taxon>
        <taxon>Bacteroidota</taxon>
        <taxon>Bacteroidia</taxon>
        <taxon>Bacteroidales</taxon>
        <taxon>Prevotellaceae</taxon>
        <taxon>Prevotella</taxon>
    </lineage>
</organism>
<dbReference type="EMBL" id="AP014926">
    <property type="protein sequence ID" value="BAR96952.1"/>
    <property type="molecule type" value="Genomic_DNA"/>
</dbReference>
<reference evidence="1 2" key="1">
    <citation type="submission" date="2015-07" db="EMBL/GenBank/DDBJ databases">
        <title>Complete genome sequence of Prevotella intermedia strain 17-2.</title>
        <authorList>
            <person name="Nambu T."/>
        </authorList>
    </citation>
    <scope>NUCLEOTIDE SEQUENCE [LARGE SCALE GENOMIC DNA]</scope>
    <source>
        <strain evidence="1 2">17-2</strain>
    </source>
</reference>
<dbReference type="Proteomes" id="UP000067008">
    <property type="component" value="Chromosome 1"/>
</dbReference>
<sequence length="44" mass="4988">MGMEEGEKARTSVIKKGRCFSSEVLNNLWVDEIQCILIKVIICC</sequence>
<protein>
    <submittedName>
        <fullName evidence="1">Uncharacterized protein</fullName>
    </submittedName>
</protein>
<gene>
    <name evidence="1" type="ORF">PI172_2224</name>
</gene>
<accession>A0AAD1F8E7</accession>
<evidence type="ECO:0000313" key="1">
    <source>
        <dbReference type="EMBL" id="BAR96952.1"/>
    </source>
</evidence>
<dbReference type="AlphaFoldDB" id="A0AAD1F8E7"/>
<name>A0AAD1F8E7_PREIN</name>
<evidence type="ECO:0000313" key="2">
    <source>
        <dbReference type="Proteomes" id="UP000067008"/>
    </source>
</evidence>
<proteinExistence type="predicted"/>